<evidence type="ECO:0000313" key="2">
    <source>
        <dbReference type="Proteomes" id="UP001529510"/>
    </source>
</evidence>
<comment type="caution">
    <text evidence="1">The sequence shown here is derived from an EMBL/GenBank/DDBJ whole genome shotgun (WGS) entry which is preliminary data.</text>
</comment>
<reference evidence="1 2" key="1">
    <citation type="submission" date="2024-05" db="EMBL/GenBank/DDBJ databases">
        <title>Genome sequencing and assembly of Indian major carp, Cirrhinus mrigala (Hamilton, 1822).</title>
        <authorList>
            <person name="Mohindra V."/>
            <person name="Chowdhury L.M."/>
            <person name="Lal K."/>
            <person name="Jena J.K."/>
        </authorList>
    </citation>
    <scope>NUCLEOTIDE SEQUENCE [LARGE SCALE GENOMIC DNA]</scope>
    <source>
        <strain evidence="1">CM1030</strain>
        <tissue evidence="1">Blood</tissue>
    </source>
</reference>
<protein>
    <submittedName>
        <fullName evidence="1">Uncharacterized protein</fullName>
    </submittedName>
</protein>
<dbReference type="EMBL" id="JAMKFB020000005">
    <property type="protein sequence ID" value="KAL0194147.1"/>
    <property type="molecule type" value="Genomic_DNA"/>
</dbReference>
<organism evidence="1 2">
    <name type="scientific">Cirrhinus mrigala</name>
    <name type="common">Mrigala</name>
    <dbReference type="NCBI Taxonomy" id="683832"/>
    <lineage>
        <taxon>Eukaryota</taxon>
        <taxon>Metazoa</taxon>
        <taxon>Chordata</taxon>
        <taxon>Craniata</taxon>
        <taxon>Vertebrata</taxon>
        <taxon>Euteleostomi</taxon>
        <taxon>Actinopterygii</taxon>
        <taxon>Neopterygii</taxon>
        <taxon>Teleostei</taxon>
        <taxon>Ostariophysi</taxon>
        <taxon>Cypriniformes</taxon>
        <taxon>Cyprinidae</taxon>
        <taxon>Labeoninae</taxon>
        <taxon>Labeonini</taxon>
        <taxon>Cirrhinus</taxon>
    </lineage>
</organism>
<keyword evidence="2" id="KW-1185">Reference proteome</keyword>
<sequence length="53" mass="5855">RFSPVKDETPPVGAYDDPRCALEILKKGRGVKKNPFGLTAVRFLPENRSNATP</sequence>
<evidence type="ECO:0000313" key="1">
    <source>
        <dbReference type="EMBL" id="KAL0194147.1"/>
    </source>
</evidence>
<accession>A0ABD0R6P5</accession>
<dbReference type="AlphaFoldDB" id="A0ABD0R6P5"/>
<name>A0ABD0R6P5_CIRMR</name>
<dbReference type="Proteomes" id="UP001529510">
    <property type="component" value="Unassembled WGS sequence"/>
</dbReference>
<feature type="non-terminal residue" evidence="1">
    <location>
        <position position="1"/>
    </location>
</feature>
<feature type="non-terminal residue" evidence="1">
    <location>
        <position position="53"/>
    </location>
</feature>
<proteinExistence type="predicted"/>
<gene>
    <name evidence="1" type="ORF">M9458_012443</name>
</gene>